<keyword evidence="6" id="KW-1185">Reference proteome</keyword>
<evidence type="ECO:0000256" key="3">
    <source>
        <dbReference type="PROSITE-ProRule" id="PRU00221"/>
    </source>
</evidence>
<dbReference type="PROSITE" id="PS50082">
    <property type="entry name" value="WD_REPEATS_2"/>
    <property type="match status" value="1"/>
</dbReference>
<dbReference type="Gene3D" id="2.130.10.10">
    <property type="entry name" value="YVTN repeat-like/Quinoprotein amine dehydrogenase"/>
    <property type="match status" value="1"/>
</dbReference>
<dbReference type="AlphaFoldDB" id="A0A0D6LX31"/>
<keyword evidence="2" id="KW-0677">Repeat</keyword>
<evidence type="ECO:0000256" key="1">
    <source>
        <dbReference type="ARBA" id="ARBA00022574"/>
    </source>
</evidence>
<feature type="compositionally biased region" description="Pro residues" evidence="4">
    <location>
        <begin position="49"/>
        <end position="59"/>
    </location>
</feature>
<feature type="repeat" description="WD" evidence="3">
    <location>
        <begin position="300"/>
        <end position="336"/>
    </location>
</feature>
<dbReference type="SUPFAM" id="SSF50978">
    <property type="entry name" value="WD40 repeat-like"/>
    <property type="match status" value="1"/>
</dbReference>
<protein>
    <submittedName>
        <fullName evidence="5">WD domain, G-beta repeat protein</fullName>
    </submittedName>
</protein>
<evidence type="ECO:0000313" key="6">
    <source>
        <dbReference type="Proteomes" id="UP000054495"/>
    </source>
</evidence>
<keyword evidence="1 3" id="KW-0853">WD repeat</keyword>
<accession>A0A0D6LX31</accession>
<dbReference type="InterPro" id="IPR036322">
    <property type="entry name" value="WD40_repeat_dom_sf"/>
</dbReference>
<dbReference type="Pfam" id="PF00400">
    <property type="entry name" value="WD40"/>
    <property type="match status" value="1"/>
</dbReference>
<dbReference type="Proteomes" id="UP000054495">
    <property type="component" value="Unassembled WGS sequence"/>
</dbReference>
<feature type="region of interest" description="Disordered" evidence="4">
    <location>
        <begin position="21"/>
        <end position="91"/>
    </location>
</feature>
<evidence type="ECO:0000256" key="4">
    <source>
        <dbReference type="SAM" id="MobiDB-lite"/>
    </source>
</evidence>
<gene>
    <name evidence="5" type="ORF">ANCCEY_06239</name>
</gene>
<dbReference type="EMBL" id="KE124933">
    <property type="protein sequence ID" value="EPB74661.1"/>
    <property type="molecule type" value="Genomic_DNA"/>
</dbReference>
<evidence type="ECO:0000313" key="5">
    <source>
        <dbReference type="EMBL" id="EPB74661.1"/>
    </source>
</evidence>
<dbReference type="InterPro" id="IPR045159">
    <property type="entry name" value="DCAF7-like"/>
</dbReference>
<organism evidence="5 6">
    <name type="scientific">Ancylostoma ceylanicum</name>
    <dbReference type="NCBI Taxonomy" id="53326"/>
    <lineage>
        <taxon>Eukaryota</taxon>
        <taxon>Metazoa</taxon>
        <taxon>Ecdysozoa</taxon>
        <taxon>Nematoda</taxon>
        <taxon>Chromadorea</taxon>
        <taxon>Rhabditida</taxon>
        <taxon>Rhabditina</taxon>
        <taxon>Rhabditomorpha</taxon>
        <taxon>Strongyloidea</taxon>
        <taxon>Ancylostomatidae</taxon>
        <taxon>Ancylostomatinae</taxon>
        <taxon>Ancylostoma</taxon>
    </lineage>
</organism>
<dbReference type="SMART" id="SM00320">
    <property type="entry name" value="WD40"/>
    <property type="match status" value="3"/>
</dbReference>
<feature type="compositionally biased region" description="Low complexity" evidence="4">
    <location>
        <begin position="66"/>
        <end position="78"/>
    </location>
</feature>
<dbReference type="InterPro" id="IPR015943">
    <property type="entry name" value="WD40/YVTN_repeat-like_dom_sf"/>
</dbReference>
<name>A0A0D6LX31_9BILA</name>
<sequence length="380" mass="41657">MLSSILRLRCSVQRSGQHAECASMSSVAVVNGQPRDPSSATPKENSQTPGPPPPVPPPNQTGATVSQSQSSQSQIGSSAPQPNSAPQRDSRRSEIYSAIAFVNICVIIGCDATPTRYSGPKPLFAAAWANKNDRRFRLAVGSIVEREQGNNNKSSQFTAPLTNFDWNEVDPRLIGTSSIDTTCTIYDIEAQQAVGLIRPITFSVKTQLIAHDKPVHDIAFSRIFNGKDNFATVGADGSARMFDLRHLEHSTIVYEDPLKLPLMRVAWNKQEHYHLATFAQDSTEVIIIDIRMPCSPLARLKNHNGAVNGLAWAPHSAHHICTASDDAQALIWDLQNMPRPVEDPILAYSAGGEVNQVHWGPAHNNWICICFNKSLEILRV</sequence>
<dbReference type="InterPro" id="IPR019775">
    <property type="entry name" value="WD40_repeat_CS"/>
</dbReference>
<reference evidence="5 6" key="1">
    <citation type="submission" date="2013-05" db="EMBL/GenBank/DDBJ databases">
        <title>Draft genome of the parasitic nematode Anyclostoma ceylanicum.</title>
        <authorList>
            <person name="Mitreva M."/>
        </authorList>
    </citation>
    <scope>NUCLEOTIDE SEQUENCE [LARGE SCALE GENOMIC DNA]</scope>
</reference>
<evidence type="ECO:0000256" key="2">
    <source>
        <dbReference type="ARBA" id="ARBA00022737"/>
    </source>
</evidence>
<dbReference type="PANTHER" id="PTHR19919">
    <property type="entry name" value="WD REPEAT CONTAINING PROTEIN"/>
    <property type="match status" value="1"/>
</dbReference>
<proteinExistence type="predicted"/>
<dbReference type="PROSITE" id="PS00678">
    <property type="entry name" value="WD_REPEATS_1"/>
    <property type="match status" value="1"/>
</dbReference>
<dbReference type="PROSITE" id="PS50294">
    <property type="entry name" value="WD_REPEATS_REGION"/>
    <property type="match status" value="1"/>
</dbReference>
<dbReference type="InterPro" id="IPR001680">
    <property type="entry name" value="WD40_rpt"/>
</dbReference>
<feature type="compositionally biased region" description="Polar residues" evidence="4">
    <location>
        <begin position="36"/>
        <end position="48"/>
    </location>
</feature>